<name>A0A1H3Z8G9_9BACT</name>
<keyword evidence="3" id="KW-1185">Reference proteome</keyword>
<protein>
    <recommendedName>
        <fullName evidence="1">eCIS core domain-containing protein</fullName>
    </recommendedName>
</protein>
<gene>
    <name evidence="2" type="ORF">SAMN05192529_11084</name>
</gene>
<reference evidence="2 3" key="1">
    <citation type="submission" date="2016-10" db="EMBL/GenBank/DDBJ databases">
        <authorList>
            <person name="de Groot N.N."/>
        </authorList>
    </citation>
    <scope>NUCLEOTIDE SEQUENCE [LARGE SCALE GENOMIC DNA]</scope>
    <source>
        <strain evidence="2 3">Vu-144</strain>
    </source>
</reference>
<sequence>MELVPYTLKDATLKELGKTPAPHKTRIRIRQNSWIAKMACWCIKEKDVAFTLFRTIHLSHSTPRVFLNNQRWVAHELAHVRQFATYGNVKFIFMYLSESFRNGYHNNKWEVEARANEDSVDILQDYYFEYTS</sequence>
<dbReference type="Pfam" id="PF13699">
    <property type="entry name" value="eCIS_core"/>
    <property type="match status" value="1"/>
</dbReference>
<organism evidence="2 3">
    <name type="scientific">Arachidicoccus rhizosphaerae</name>
    <dbReference type="NCBI Taxonomy" id="551991"/>
    <lineage>
        <taxon>Bacteria</taxon>
        <taxon>Pseudomonadati</taxon>
        <taxon>Bacteroidota</taxon>
        <taxon>Chitinophagia</taxon>
        <taxon>Chitinophagales</taxon>
        <taxon>Chitinophagaceae</taxon>
        <taxon>Arachidicoccus</taxon>
    </lineage>
</organism>
<feature type="domain" description="eCIS core" evidence="1">
    <location>
        <begin position="48"/>
        <end position="82"/>
    </location>
</feature>
<dbReference type="OrthoDB" id="679343at2"/>
<dbReference type="EMBL" id="FNQY01000010">
    <property type="protein sequence ID" value="SEA19957.1"/>
    <property type="molecule type" value="Genomic_DNA"/>
</dbReference>
<dbReference type="AlphaFoldDB" id="A0A1H3Z8G9"/>
<dbReference type="Proteomes" id="UP000199041">
    <property type="component" value="Unassembled WGS sequence"/>
</dbReference>
<proteinExistence type="predicted"/>
<dbReference type="RefSeq" id="WP_139188126.1">
    <property type="nucleotide sequence ID" value="NZ_FNQY01000010.1"/>
</dbReference>
<dbReference type="InterPro" id="IPR025295">
    <property type="entry name" value="eCIS_core_dom"/>
</dbReference>
<evidence type="ECO:0000259" key="1">
    <source>
        <dbReference type="Pfam" id="PF13699"/>
    </source>
</evidence>
<evidence type="ECO:0000313" key="3">
    <source>
        <dbReference type="Proteomes" id="UP000199041"/>
    </source>
</evidence>
<accession>A0A1H3Z8G9</accession>
<evidence type="ECO:0000313" key="2">
    <source>
        <dbReference type="EMBL" id="SEA19957.1"/>
    </source>
</evidence>